<proteinExistence type="predicted"/>
<sequence length="305" mass="33395">MTYNESPSACTHPKLTHVTRDCSATQPLSNFNPSRYNTLHSDGTYSNPGRASTQYKNLPQFLLFQKTTVSDFVPRREMDTRHTRLPSLPLVSEPTLGSPSVFGDDYVPLSSLGSARAISAATERRKIPSPLPTCPSGSFPLLSASSLRYTRRAEPPIQLITEGSSVEAKVIIKSFHLPTSSSQFCGSPNSLSSESMSLPSPHGGVFVPLRTSSPQSQIISPPPERFRSHSVGTCGHTSVSSLSESYKTFETNGYVYRPTSAVLSDQYYYSQVQTKQLCKRNSSFSRVRRLSGSFLQLLKGGGEKN</sequence>
<dbReference type="InParanoid" id="F4S374"/>
<dbReference type="KEGG" id="mlr:MELLADRAFT_67453"/>
<keyword evidence="2" id="KW-1185">Reference proteome</keyword>
<dbReference type="GeneID" id="18930833"/>
<evidence type="ECO:0000313" key="1">
    <source>
        <dbReference type="EMBL" id="EGG00957.1"/>
    </source>
</evidence>
<dbReference type="RefSeq" id="XP_007415805.1">
    <property type="nucleotide sequence ID" value="XM_007415743.1"/>
</dbReference>
<dbReference type="HOGENOM" id="CLU_866207_0_0_1"/>
<reference evidence="2" key="1">
    <citation type="journal article" date="2011" name="Proc. Natl. Acad. Sci. U.S.A.">
        <title>Obligate biotrophy features unraveled by the genomic analysis of rust fungi.</title>
        <authorList>
            <person name="Duplessis S."/>
            <person name="Cuomo C.A."/>
            <person name="Lin Y.-C."/>
            <person name="Aerts A."/>
            <person name="Tisserant E."/>
            <person name="Veneault-Fourrey C."/>
            <person name="Joly D.L."/>
            <person name="Hacquard S."/>
            <person name="Amselem J."/>
            <person name="Cantarel B.L."/>
            <person name="Chiu R."/>
            <person name="Coutinho P.M."/>
            <person name="Feau N."/>
            <person name="Field M."/>
            <person name="Frey P."/>
            <person name="Gelhaye E."/>
            <person name="Goldberg J."/>
            <person name="Grabherr M.G."/>
            <person name="Kodira C.D."/>
            <person name="Kohler A."/>
            <person name="Kuees U."/>
            <person name="Lindquist E.A."/>
            <person name="Lucas S.M."/>
            <person name="Mago R."/>
            <person name="Mauceli E."/>
            <person name="Morin E."/>
            <person name="Murat C."/>
            <person name="Pangilinan J.L."/>
            <person name="Park R."/>
            <person name="Pearson M."/>
            <person name="Quesneville H."/>
            <person name="Rouhier N."/>
            <person name="Sakthikumar S."/>
            <person name="Salamov A.A."/>
            <person name="Schmutz J."/>
            <person name="Selles B."/>
            <person name="Shapiro H."/>
            <person name="Tanguay P."/>
            <person name="Tuskan G.A."/>
            <person name="Henrissat B."/>
            <person name="Van de Peer Y."/>
            <person name="Rouze P."/>
            <person name="Ellis J.G."/>
            <person name="Dodds P.N."/>
            <person name="Schein J.E."/>
            <person name="Zhong S."/>
            <person name="Hamelin R.C."/>
            <person name="Grigoriev I.V."/>
            <person name="Szabo L.J."/>
            <person name="Martin F."/>
        </authorList>
    </citation>
    <scope>NUCLEOTIDE SEQUENCE [LARGE SCALE GENOMIC DNA]</scope>
    <source>
        <strain evidence="2">98AG31 / pathotype 3-4-7</strain>
    </source>
</reference>
<organism evidence="2">
    <name type="scientific">Melampsora larici-populina (strain 98AG31 / pathotype 3-4-7)</name>
    <name type="common">Poplar leaf rust fungus</name>
    <dbReference type="NCBI Taxonomy" id="747676"/>
    <lineage>
        <taxon>Eukaryota</taxon>
        <taxon>Fungi</taxon>
        <taxon>Dikarya</taxon>
        <taxon>Basidiomycota</taxon>
        <taxon>Pucciniomycotina</taxon>
        <taxon>Pucciniomycetes</taxon>
        <taxon>Pucciniales</taxon>
        <taxon>Melampsoraceae</taxon>
        <taxon>Melampsora</taxon>
    </lineage>
</organism>
<dbReference type="OrthoDB" id="10493159at2759"/>
<dbReference type="EMBL" id="GL883142">
    <property type="protein sequence ID" value="EGG00957.1"/>
    <property type="molecule type" value="Genomic_DNA"/>
</dbReference>
<protein>
    <submittedName>
        <fullName evidence="1">Uncharacterized protein</fullName>
    </submittedName>
</protein>
<gene>
    <name evidence="1" type="ORF">MELLADRAFT_67453</name>
</gene>
<dbReference type="Proteomes" id="UP000001072">
    <property type="component" value="Unassembled WGS sequence"/>
</dbReference>
<accession>F4S374</accession>
<evidence type="ECO:0000313" key="2">
    <source>
        <dbReference type="Proteomes" id="UP000001072"/>
    </source>
</evidence>
<dbReference type="AlphaFoldDB" id="F4S374"/>
<dbReference type="VEuPathDB" id="FungiDB:MELLADRAFT_67453"/>
<name>F4S374_MELLP</name>